<feature type="region of interest" description="Disordered" evidence="1">
    <location>
        <begin position="1616"/>
        <end position="1635"/>
    </location>
</feature>
<evidence type="ECO:0000313" key="3">
    <source>
        <dbReference type="Proteomes" id="UP001281761"/>
    </source>
</evidence>
<evidence type="ECO:0000256" key="1">
    <source>
        <dbReference type="SAM" id="MobiDB-lite"/>
    </source>
</evidence>
<organism evidence="2 3">
    <name type="scientific">Blattamonas nauphoetae</name>
    <dbReference type="NCBI Taxonomy" id="2049346"/>
    <lineage>
        <taxon>Eukaryota</taxon>
        <taxon>Metamonada</taxon>
        <taxon>Preaxostyla</taxon>
        <taxon>Oxymonadida</taxon>
        <taxon>Blattamonas</taxon>
    </lineage>
</organism>
<evidence type="ECO:0000313" key="2">
    <source>
        <dbReference type="EMBL" id="KAK2955994.1"/>
    </source>
</evidence>
<keyword evidence="3" id="KW-1185">Reference proteome</keyword>
<comment type="caution">
    <text evidence="2">The sequence shown here is derived from an EMBL/GenBank/DDBJ whole genome shotgun (WGS) entry which is preliminary data.</text>
</comment>
<accession>A0ABQ9XWY3</accession>
<dbReference type="EMBL" id="JARBJD010000060">
    <property type="protein sequence ID" value="KAK2955994.1"/>
    <property type="molecule type" value="Genomic_DNA"/>
</dbReference>
<name>A0ABQ9XWY3_9EUKA</name>
<reference evidence="2 3" key="1">
    <citation type="journal article" date="2022" name="bioRxiv">
        <title>Genomics of Preaxostyla Flagellates Illuminates Evolutionary Transitions and the Path Towards Mitochondrial Loss.</title>
        <authorList>
            <person name="Novak L.V.F."/>
            <person name="Treitli S.C."/>
            <person name="Pyrih J."/>
            <person name="Halakuc P."/>
            <person name="Pipaliya S.V."/>
            <person name="Vacek V."/>
            <person name="Brzon O."/>
            <person name="Soukal P."/>
            <person name="Eme L."/>
            <person name="Dacks J.B."/>
            <person name="Karnkowska A."/>
            <person name="Elias M."/>
            <person name="Hampl V."/>
        </authorList>
    </citation>
    <scope>NUCLEOTIDE SEQUENCE [LARGE SCALE GENOMIC DNA]</scope>
    <source>
        <strain evidence="2">NAU3</strain>
        <tissue evidence="2">Gut</tissue>
    </source>
</reference>
<feature type="region of interest" description="Disordered" evidence="1">
    <location>
        <begin position="541"/>
        <end position="566"/>
    </location>
</feature>
<dbReference type="Proteomes" id="UP001281761">
    <property type="component" value="Unassembled WGS sequence"/>
</dbReference>
<proteinExistence type="predicted"/>
<sequence>MTSMNRKELEYPFLHVVTGTPGMGKSASRYPFITLLMGFGVRDITTKKDGECAFVFRQVNKTSAGYARIATENLDGENITLKVPTYFYHYDVYAFNNGGAQKYNSGSKSESKSTPEATYDPATIHNILNYRDKPYPVLGQLIVPSVEYFTRFLRLMLGNNTHDFSKYTETEYDITVTAPSCLKEGSVIAKDSILFIQGQEQAAHFHQAAPILNDLTIEAGSIVKADSMLSPGSSLVYFSVRNRLEGTGWHVIDEFVFLFVIVSSLTVLDSTSISEREHCVLFTSPQGSRWTNMDPKGKSQQYLIAEYVVPKYLLLEEAALLNTMGQTEELQGNVLNQLEEGLRMFSFVPRLVLEPGRTARTLTLIAEADTKTDEGRQQFFASCVSHNLMHFSCPQYDCHNWYVQFPTESARQFVLEMFNLETPENYNEFLASLAKHHGSNPINDIVFHNFVLDAIAGGLFVSSPTRIFPDGSVNCESFTLPTIMGESPIHLRSSSNIRRANLPDISRIDHSELQPFLSDYNVLFENPMLTRSMQSAEIANQNEAPPTSTNILNSESVQPTSGMLTRSRAKMNTLTPKLSRSSSNFSSKTDDPNIKCFTYSLNPQGANHAGFHSIVLFFKVHVEKQKLVIDALSVMFIQSTLSSHCSISSSDSNLMFLWLALFSNVYNLAPSVIFPFLFFVKSSFVVDFRLLGENPSKFFMDRRNIWVLNGPTSPEETVEVKYRERLALDSVASLIPNTHPNCFRCCFCKQVLKADFSNHRCQRLRSGEPIKSSEQLISSPWAAFSSGMGKVGVYDRENPQVTFKQEDDSRRMMNVFFTLAIENKPNDASGHSSTTNCGEYGINLNCTKTGLSPNSSDYHNRLDMIDVVLVAPTDHKDHVFPLIDASPEPEPHNDSFEVTYDGPILDLFSYSTRQPVDTTMITDPEETVSVDATVLQNLRDDRDAVAEVEHPTSRLHESLELLRLWGTKKAIGFTKTEKKRHAYAADISQPPFDNVDLLCQNGSIPLSQMFVPMDCLNRLPVNLYYTRALVPFEIKCILNAIASTVRLDLKHFSLQNHLKYGQPMALEDLEKVVGDKVVSTHLLTKCLIPLCSHRPTKMNLNINDLSQLVSYVNGSYLIVADILQLCMKYLNRSDQLTPSDLTYLLNYLENHDFCKRGNPKNQVSPSAEAALVQQAFWNDLHFRVSQSLRYFSFDRSSFIGSLDGEPILSGSILADVRNLVNVITLNRLPVYDPRDLFSKLTKHKTTIDIRLNFMETCLKHGLNIVKEQLQLLVAQVIEKQPLLNFTNEDRVHLIGQYRTNPLLSTSHRLLLIPFFFDVSQLQEKKDLIHKLSGDSPLTQHDICFLYTFLTIQTPLDDQETEHLGSVVDASNSNIPKDGQTKLIELITGDLRSGQETFHRLSNTPNYKAKWCATMKKLELNQHEDLDRAFLRDCLEMQHPLEDSEKDQLSSLIEESTLSAKEKDTLHSLVDGKPIFSQSHREQIVRSYLRLQERTELALSDEEIAVQCVFHPLDSAEQDISLLFKILKGEEHVSEQRQRVLIAKMHQIRERILQTKKDLCDRLGKDGRFSWMDLASLLCSPNGDRSKSLAAIRSLCESGPTNPKDLDDVAIASISDYQEQPQPSQTPPRPTTYISDPLDLEEQWTPLFSHRTIIIERNPIDKRSGSCDWERL</sequence>
<gene>
    <name evidence="2" type="ORF">BLNAU_8970</name>
</gene>
<protein>
    <submittedName>
        <fullName evidence="2">Uncharacterized protein</fullName>
    </submittedName>
</protein>